<keyword evidence="4" id="KW-0812">Transmembrane</keyword>
<keyword evidence="6" id="KW-0131">Cell cycle</keyword>
<reference evidence="6 7" key="1">
    <citation type="journal article" date="2012" name="J. Bacteriol.">
        <title>Complete Genome Sequence of the Probiotic Bacterium Bifidobacterium bifidum Strain BGN4.</title>
        <authorList>
            <person name="Yu D.S."/>
            <person name="Jeong H."/>
            <person name="Lee D.H."/>
            <person name="Kwon S.K."/>
            <person name="Song J.Y."/>
            <person name="Kim B.K."/>
            <person name="Park M.S."/>
            <person name="Ji G.E."/>
            <person name="Oh T.K."/>
            <person name="Kim J.F."/>
        </authorList>
    </citation>
    <scope>NUCLEOTIDE SEQUENCE [LARGE SCALE GENOMIC DNA]</scope>
    <source>
        <strain evidence="6 7">BGN4</strain>
    </source>
</reference>
<dbReference type="GO" id="GO:0003677">
    <property type="term" value="F:DNA binding"/>
    <property type="evidence" value="ECO:0007669"/>
    <property type="project" value="InterPro"/>
</dbReference>
<feature type="transmembrane region" description="Helical" evidence="4">
    <location>
        <begin position="12"/>
        <end position="33"/>
    </location>
</feature>
<dbReference type="PANTHER" id="PTHR22683:SF41">
    <property type="entry name" value="DNA TRANSLOCASE FTSK"/>
    <property type="match status" value="1"/>
</dbReference>
<keyword evidence="4" id="KW-1133">Transmembrane helix</keyword>
<dbReference type="PROSITE" id="PS50901">
    <property type="entry name" value="FTSK"/>
    <property type="match status" value="1"/>
</dbReference>
<evidence type="ECO:0000256" key="2">
    <source>
        <dbReference type="ARBA" id="ARBA00022840"/>
    </source>
</evidence>
<dbReference type="Proteomes" id="UP000006173">
    <property type="component" value="Chromosome"/>
</dbReference>
<dbReference type="PANTHER" id="PTHR22683">
    <property type="entry name" value="SPORULATION PROTEIN RELATED"/>
    <property type="match status" value="1"/>
</dbReference>
<feature type="domain" description="FtsK" evidence="5">
    <location>
        <begin position="130"/>
        <end position="323"/>
    </location>
</feature>
<dbReference type="InterPro" id="IPR050206">
    <property type="entry name" value="FtsK/SpoIIIE/SftA"/>
</dbReference>
<evidence type="ECO:0000256" key="4">
    <source>
        <dbReference type="SAM" id="Phobius"/>
    </source>
</evidence>
<keyword evidence="2 3" id="KW-0067">ATP-binding</keyword>
<dbReference type="HOGENOM" id="CLU_751571_0_0_11"/>
<evidence type="ECO:0000259" key="5">
    <source>
        <dbReference type="PROSITE" id="PS50901"/>
    </source>
</evidence>
<proteinExistence type="predicted"/>
<dbReference type="GO" id="GO:0051301">
    <property type="term" value="P:cell division"/>
    <property type="evidence" value="ECO:0007669"/>
    <property type="project" value="UniProtKB-KW"/>
</dbReference>
<dbReference type="Pfam" id="PF01580">
    <property type="entry name" value="FtsK_SpoIIIE"/>
    <property type="match status" value="1"/>
</dbReference>
<dbReference type="PATRIC" id="fig|484020.3.peg.673"/>
<dbReference type="Gene3D" id="3.40.50.300">
    <property type="entry name" value="P-loop containing nucleotide triphosphate hydrolases"/>
    <property type="match status" value="1"/>
</dbReference>
<keyword evidence="4" id="KW-0472">Membrane</keyword>
<protein>
    <submittedName>
        <fullName evidence="6">Cell division protein, FtsK/SpoIIIE</fullName>
    </submittedName>
</protein>
<dbReference type="InterPro" id="IPR002543">
    <property type="entry name" value="FtsK_dom"/>
</dbReference>
<evidence type="ECO:0000313" key="7">
    <source>
        <dbReference type="Proteomes" id="UP000006173"/>
    </source>
</evidence>
<organism evidence="6 7">
    <name type="scientific">Bifidobacterium bifidum BGN4</name>
    <dbReference type="NCBI Taxonomy" id="484020"/>
    <lineage>
        <taxon>Bacteria</taxon>
        <taxon>Bacillati</taxon>
        <taxon>Actinomycetota</taxon>
        <taxon>Actinomycetes</taxon>
        <taxon>Bifidobacteriales</taxon>
        <taxon>Bifidobacteriaceae</taxon>
        <taxon>Bifidobacterium</taxon>
    </lineage>
</organism>
<dbReference type="PROSITE" id="PS51257">
    <property type="entry name" value="PROKAR_LIPOPROTEIN"/>
    <property type="match status" value="1"/>
</dbReference>
<dbReference type="EMBL" id="CP001361">
    <property type="protein sequence ID" value="AFL04271.1"/>
    <property type="molecule type" value="Genomic_DNA"/>
</dbReference>
<evidence type="ECO:0000256" key="1">
    <source>
        <dbReference type="ARBA" id="ARBA00022741"/>
    </source>
</evidence>
<feature type="binding site" evidence="3">
    <location>
        <begin position="159"/>
        <end position="166"/>
    </location>
    <ligand>
        <name>ATP</name>
        <dbReference type="ChEBI" id="CHEBI:30616"/>
    </ligand>
</feature>
<dbReference type="AlphaFoldDB" id="I3WHA8"/>
<dbReference type="InterPro" id="IPR027417">
    <property type="entry name" value="P-loop_NTPase"/>
</dbReference>
<accession>I3WHA8</accession>
<sequence>MVSRKEPIMGDVLFWPALALIACVAAVVFISVVRLRKLRHTIEHHMPEAVVRRDGWGCRAIALPGRRIWLVPTDIAEQQAMDALKETAKAYPGWIPSHRMMGRGTRAYWLLSVRRPARKIIRREDIPAEKDPAHYVCIGLNLSRKPVMIRSDEHTLVIGLTGSGKGSIMATYVDGLSQLYEDGLVQFWGIDLKGGIEMSMYGTLFESHHAYTLDEAVALLQNLSTECDHRMDSLRGRARELPPTPEYPRIVLLIDEAAELHGKADRKKSELVTRLLDSILRRGRALGIVVVALSQDPRVESVPLRARFPQRIALRLNSEEEAVMLLGREAVDRGATPWLISPDQQGSGFIWNQTTGTVDYFRAPWYGDDDLMELGA</sequence>
<name>I3WHA8_BIFBI</name>
<gene>
    <name evidence="6" type="ORF">BBB_0677</name>
</gene>
<evidence type="ECO:0000313" key="6">
    <source>
        <dbReference type="EMBL" id="AFL04271.1"/>
    </source>
</evidence>
<dbReference type="KEGG" id="bbf:BBB_0677"/>
<keyword evidence="6" id="KW-0132">Cell division</keyword>
<keyword evidence="1 3" id="KW-0547">Nucleotide-binding</keyword>
<dbReference type="GO" id="GO:0005524">
    <property type="term" value="F:ATP binding"/>
    <property type="evidence" value="ECO:0007669"/>
    <property type="project" value="UniProtKB-UniRule"/>
</dbReference>
<dbReference type="SUPFAM" id="SSF52540">
    <property type="entry name" value="P-loop containing nucleoside triphosphate hydrolases"/>
    <property type="match status" value="1"/>
</dbReference>
<evidence type="ECO:0000256" key="3">
    <source>
        <dbReference type="PROSITE-ProRule" id="PRU00289"/>
    </source>
</evidence>